<evidence type="ECO:0000313" key="3">
    <source>
        <dbReference type="EMBL" id="CUC10163.1"/>
    </source>
</evidence>
<evidence type="ECO:0000256" key="1">
    <source>
        <dbReference type="SAM" id="MobiDB-lite"/>
    </source>
</evidence>
<feature type="compositionally biased region" description="Low complexity" evidence="1">
    <location>
        <begin position="732"/>
        <end position="747"/>
    </location>
</feature>
<reference evidence="3" key="1">
    <citation type="submission" date="2014-11" db="EMBL/GenBank/DDBJ databases">
        <title>Molecular phylogeny of cliff fern family Woodsiaceae with morphological implications.</title>
        <authorList>
            <person name="Shao Y.-Z."/>
            <person name="Wei R."/>
            <person name="Zhang X.-C."/>
        </authorList>
    </citation>
    <scope>NUCLEOTIDE SEQUENCE</scope>
</reference>
<keyword evidence="2" id="KW-0472">Membrane</keyword>
<name>A0A0K6S9F3_9ALVE</name>
<keyword evidence="2" id="KW-0812">Transmembrane</keyword>
<feature type="transmembrane region" description="Helical" evidence="2">
    <location>
        <begin position="12"/>
        <end position="30"/>
    </location>
</feature>
<proteinExistence type="predicted"/>
<feature type="transmembrane region" description="Helical" evidence="2">
    <location>
        <begin position="560"/>
        <end position="581"/>
    </location>
</feature>
<feature type="compositionally biased region" description="Basic and acidic residues" evidence="1">
    <location>
        <begin position="97"/>
        <end position="124"/>
    </location>
</feature>
<feature type="region of interest" description="Disordered" evidence="1">
    <location>
        <begin position="689"/>
        <end position="720"/>
    </location>
</feature>
<dbReference type="AlphaFoldDB" id="A0A0K6S9F3"/>
<evidence type="ECO:0000256" key="2">
    <source>
        <dbReference type="SAM" id="Phobius"/>
    </source>
</evidence>
<feature type="compositionally biased region" description="Gly residues" evidence="1">
    <location>
        <begin position="689"/>
        <end position="701"/>
    </location>
</feature>
<accession>A0A0K6S9F3</accession>
<sequence>MPQVDKRVLLGLSISACILGTAGLFPFLFLNEWYTAPSGGEGLPSKSYGLVFVEGSVARGWTDIVKETCGVSSDLREALDNNTCGPAEGGGEGGDGETGKESESFLERMIQLERRLGEREGEEPSKEEEEKEKEEKQKETEGNEEKDPEEPRDPAESLSSDFEEEECQEEYATHMDTRCKEYKGIWSNNLVLLVCTGSLAFLGLGFSIYGMATERWKIVGVRECVSGWEGGGVLDHCTSTDFVSRLCLQIVWVGASVLIVLVLVFWMLQTGGAFGKIAGTSDKYPTPSLGWNFFVSLSVAALVGLLGAPLLILQVRGGGLEVEVEASFAPCSCLCEKPAGPTALKGIFDDPAADGLETVEGEGNDRETLLQEEALAAEVGTIDDAQTAAAVEEEVQKRVKALTASQIDKGMSKSEYEGGSPEGGDGDRTGGKGGGWEKDDFGMGMPAFPEESKLKPWIAEGWTEGFLPRLGLLMPGKFVFIGVTSVLYSIWRKAILMRVLPIAIILSASRVCSIVMTPGLDQNFGSEIPGGGVGGWVGHEQLLEVAKAGAAAHFVNRVTAIIDIFMIATECGVAYLAISAWVTWRNIRRSSKFLIWALGLALFVPAVLWIFVPTICHFAFGYHDNCGFLIDNVLLRAARPIRQSHPQLQGMLGKGQFCGSRTNLVPHYLEVKTAIGCVAYMSPEEPQGWGGDGMSMGGEGGASSASASSGSGGASSSAATGTEGFLETAMVMQQQGQGQSEQQMGEGVHAHWEDRERERDRETAFVWSHRAVTSFLQQQGRGGGEGRGRRLGQNPVGMVPLGGVVCSPEAMHFVDIMAALLKTLLYKGVIMDIVNRIGLAFGAFMAIFPLGLLA</sequence>
<feature type="transmembrane region" description="Helical" evidence="2">
    <location>
        <begin position="495"/>
        <end position="516"/>
    </location>
</feature>
<feature type="compositionally biased region" description="Basic and acidic residues" evidence="1">
    <location>
        <begin position="133"/>
        <end position="155"/>
    </location>
</feature>
<feature type="region of interest" description="Disordered" evidence="1">
    <location>
        <begin position="410"/>
        <end position="436"/>
    </location>
</feature>
<feature type="transmembrane region" description="Helical" evidence="2">
    <location>
        <begin position="593"/>
        <end position="612"/>
    </location>
</feature>
<feature type="region of interest" description="Disordered" evidence="1">
    <location>
        <begin position="77"/>
        <end position="167"/>
    </location>
</feature>
<gene>
    <name evidence="3" type="ORF">Cvel_7011.t1.CR1</name>
</gene>
<feature type="transmembrane region" description="Helical" evidence="2">
    <location>
        <begin position="289"/>
        <end position="312"/>
    </location>
</feature>
<organism evidence="3">
    <name type="scientific">Chromera velia CCMP2878</name>
    <dbReference type="NCBI Taxonomy" id="1169474"/>
    <lineage>
        <taxon>Eukaryota</taxon>
        <taxon>Sar</taxon>
        <taxon>Alveolata</taxon>
        <taxon>Colpodellida</taxon>
        <taxon>Chromeraceae</taxon>
        <taxon>Chromera</taxon>
    </lineage>
</organism>
<dbReference type="EMBL" id="CDMZ01002817">
    <property type="protein sequence ID" value="CUC10163.1"/>
    <property type="molecule type" value="Genomic_DNA"/>
</dbReference>
<feature type="transmembrane region" description="Helical" evidence="2">
    <location>
        <begin position="190"/>
        <end position="212"/>
    </location>
</feature>
<feature type="compositionally biased region" description="Basic and acidic residues" evidence="1">
    <location>
        <begin position="425"/>
        <end position="436"/>
    </location>
</feature>
<protein>
    <submittedName>
        <fullName evidence="3">Uncharacterized protein</fullName>
    </submittedName>
</protein>
<dbReference type="VEuPathDB" id="CryptoDB:Cvel_7011"/>
<feature type="region of interest" description="Disordered" evidence="1">
    <location>
        <begin position="732"/>
        <end position="756"/>
    </location>
</feature>
<feature type="transmembrane region" description="Helical" evidence="2">
    <location>
        <begin position="250"/>
        <end position="268"/>
    </location>
</feature>
<feature type="compositionally biased region" description="Low complexity" evidence="1">
    <location>
        <begin position="702"/>
        <end position="720"/>
    </location>
</feature>
<keyword evidence="2" id="KW-1133">Transmembrane helix</keyword>